<dbReference type="PANTHER" id="PTHR21344">
    <property type="entry name" value="RAL GTPASE-ACTIVATING PROTEIN SUBUNIT BETA"/>
    <property type="match status" value="1"/>
</dbReference>
<dbReference type="AlphaFoldDB" id="A0A9P6M8Y3"/>
<evidence type="ECO:0000313" key="2">
    <source>
        <dbReference type="Proteomes" id="UP000749646"/>
    </source>
</evidence>
<dbReference type="EMBL" id="JAAAHW010003743">
    <property type="protein sequence ID" value="KAF9981112.1"/>
    <property type="molecule type" value="Genomic_DNA"/>
</dbReference>
<dbReference type="InterPro" id="IPR039930">
    <property type="entry name" value="RALGAPB"/>
</dbReference>
<organism evidence="1 2">
    <name type="scientific">Modicella reniformis</name>
    <dbReference type="NCBI Taxonomy" id="1440133"/>
    <lineage>
        <taxon>Eukaryota</taxon>
        <taxon>Fungi</taxon>
        <taxon>Fungi incertae sedis</taxon>
        <taxon>Mucoromycota</taxon>
        <taxon>Mortierellomycotina</taxon>
        <taxon>Mortierellomycetes</taxon>
        <taxon>Mortierellales</taxon>
        <taxon>Mortierellaceae</taxon>
        <taxon>Modicella</taxon>
    </lineage>
</organism>
<dbReference type="Proteomes" id="UP000749646">
    <property type="component" value="Unassembled WGS sequence"/>
</dbReference>
<dbReference type="PANTHER" id="PTHR21344:SF1">
    <property type="entry name" value="RAL GTPASE-ACTIVATING PROTEIN SUBUNIT BETA"/>
    <property type="match status" value="1"/>
</dbReference>
<evidence type="ECO:0000313" key="1">
    <source>
        <dbReference type="EMBL" id="KAF9981112.1"/>
    </source>
</evidence>
<dbReference type="OrthoDB" id="1749473at2759"/>
<reference evidence="1" key="1">
    <citation type="journal article" date="2020" name="Fungal Divers.">
        <title>Resolving the Mortierellaceae phylogeny through synthesis of multi-gene phylogenetics and phylogenomics.</title>
        <authorList>
            <person name="Vandepol N."/>
            <person name="Liber J."/>
            <person name="Desiro A."/>
            <person name="Na H."/>
            <person name="Kennedy M."/>
            <person name="Barry K."/>
            <person name="Grigoriev I.V."/>
            <person name="Miller A.N."/>
            <person name="O'Donnell K."/>
            <person name="Stajich J.E."/>
            <person name="Bonito G."/>
        </authorList>
    </citation>
    <scope>NUCLEOTIDE SEQUENCE</scope>
    <source>
        <strain evidence="1">MES-2147</strain>
    </source>
</reference>
<gene>
    <name evidence="1" type="ORF">BGZ65_004310</name>
</gene>
<proteinExistence type="predicted"/>
<accession>A0A9P6M8Y3</accession>
<keyword evidence="2" id="KW-1185">Reference proteome</keyword>
<protein>
    <submittedName>
        <fullName evidence="1">Uncharacterized protein</fullName>
    </submittedName>
</protein>
<dbReference type="GO" id="GO:0005096">
    <property type="term" value="F:GTPase activator activity"/>
    <property type="evidence" value="ECO:0007669"/>
    <property type="project" value="InterPro"/>
</dbReference>
<name>A0A9P6M8Y3_9FUNG</name>
<sequence>MFGAWLFEVTSLPTSEPIMAQYTPHLQALNPQYPVDSYHDAQASAFGVLCRIFSKPQPPSRPFLRIYTERFYEALSIGLRCETSLPTILTHSAGLFTSELEGVRMMVPDFVIGIRMAMSGQVRVVPTNNHLNQKHVLDDLHLAALKVVGCIMCLPNHFEKVELKEGWNVGLSKSANMSLDGKGGREDKEILAQLIRVLYTTDSSTDGSLPVSKRFTSLKYYILEMLLSCLETETSSFNQRYLLHLIEVYVYEDMAFCPGLVGVVVKTVQEKIMMIQQVPVEVALSAFDVLIGCAGLYEYVRRDSKLTQE</sequence>
<comment type="caution">
    <text evidence="1">The sequence shown here is derived from an EMBL/GenBank/DDBJ whole genome shotgun (WGS) entry which is preliminary data.</text>
</comment>